<dbReference type="Gene3D" id="3.20.20.140">
    <property type="entry name" value="Metal-dependent hydrolases"/>
    <property type="match status" value="1"/>
</dbReference>
<reference evidence="2 3" key="1">
    <citation type="submission" date="2006-05" db="EMBL/GenBank/DDBJ databases">
        <authorList>
            <person name="King G."/>
            <person name="Ferriera S."/>
            <person name="Johnson J."/>
            <person name="Kravitz S."/>
            <person name="Beeson K."/>
            <person name="Sutton G."/>
            <person name="Rogers Y.-H."/>
            <person name="Friedman R."/>
            <person name="Frazier M."/>
            <person name="Venter J.C."/>
        </authorList>
    </citation>
    <scope>NUCLEOTIDE SEQUENCE [LARGE SCALE GENOMIC DNA]</scope>
    <source>
        <strain evidence="3">ATCC 25650 / DSM 13394 / JCM 20685 / NBRC 16684 / NCIMB 2208 / IAM 12614 / B1</strain>
    </source>
</reference>
<sequence length="255" mass="28334">MFRFDCHAHVYESVVPVGTVRYLPERPAPLMQWLSKIASNALTGGVIVQVSFLGTDNSQLLSALANLDKRRFAGVAVTGLDVSEKELEALHQGGVRGLRWNLVGDAPLPDLGSDDMRRFADRLRALGMHVEIQLESPRLADWLQPLSRLRLPVVIDHVGLPVSKDAQREPWIEALSTLSDRSSFFVKLSAPYRGIADPRDHISRLHRLLGDGRFVWGSDWPHTRHEHCALYEGLLALGEDYDDASAAKALYGITA</sequence>
<dbReference type="SUPFAM" id="SSF51556">
    <property type="entry name" value="Metallo-dependent hydrolases"/>
    <property type="match status" value="1"/>
</dbReference>
<dbReference type="InterPro" id="IPR006680">
    <property type="entry name" value="Amidohydro-rel"/>
</dbReference>
<gene>
    <name evidence="2" type="ORF">SIAM614_30711</name>
</gene>
<evidence type="ECO:0000313" key="3">
    <source>
        <dbReference type="Proteomes" id="UP000004848"/>
    </source>
</evidence>
<dbReference type="OrthoDB" id="9787654at2"/>
<dbReference type="PANTHER" id="PTHR35563:SF2">
    <property type="entry name" value="BARREL METAL-DEPENDENT HYDROLASE, PUTATIVE (AFU_ORTHOLOGUE AFUA_1G16240)-RELATED"/>
    <property type="match status" value="1"/>
</dbReference>
<dbReference type="Proteomes" id="UP000004848">
    <property type="component" value="Unassembled WGS sequence"/>
</dbReference>
<dbReference type="InterPro" id="IPR032466">
    <property type="entry name" value="Metal_Hydrolase"/>
</dbReference>
<keyword evidence="2" id="KW-0378">Hydrolase</keyword>
<dbReference type="InterPro" id="IPR052358">
    <property type="entry name" value="Aro_Compnd_Degr_Hydrolases"/>
</dbReference>
<dbReference type="GO" id="GO:0016787">
    <property type="term" value="F:hydrolase activity"/>
    <property type="evidence" value="ECO:0007669"/>
    <property type="project" value="UniProtKB-KW"/>
</dbReference>
<dbReference type="AlphaFoldDB" id="A0P0G3"/>
<dbReference type="eggNOG" id="COG3618">
    <property type="taxonomic scope" value="Bacteria"/>
</dbReference>
<protein>
    <submittedName>
        <fullName evidence="2">Amidohydrolase 2</fullName>
    </submittedName>
</protein>
<dbReference type="PANTHER" id="PTHR35563">
    <property type="entry name" value="BARREL METAL-DEPENDENT HYDROLASE, PUTATIVE (AFU_ORTHOLOGUE AFUA_1G16240)-RELATED"/>
    <property type="match status" value="1"/>
</dbReference>
<dbReference type="GeneID" id="68849009"/>
<proteinExistence type="predicted"/>
<feature type="domain" description="Amidohydrolase-related" evidence="1">
    <location>
        <begin position="5"/>
        <end position="248"/>
    </location>
</feature>
<dbReference type="RefSeq" id="WP_006938526.1">
    <property type="nucleotide sequence ID" value="NZ_AAUW01000020.1"/>
</dbReference>
<name>A0P0G3_ROSAI</name>
<organism evidence="2 3">
    <name type="scientific">Roseibium aggregatum (strain ATCC 25650 / DSM 13394 / JCM 20685 / NBRC 16684 / NCIMB 2208 / IAM 12614 / B1)</name>
    <name type="common">Stappia aggregata</name>
    <dbReference type="NCBI Taxonomy" id="384765"/>
    <lineage>
        <taxon>Bacteria</taxon>
        <taxon>Pseudomonadati</taxon>
        <taxon>Pseudomonadota</taxon>
        <taxon>Alphaproteobacteria</taxon>
        <taxon>Hyphomicrobiales</taxon>
        <taxon>Stappiaceae</taxon>
        <taxon>Roseibium</taxon>
    </lineage>
</organism>
<comment type="caution">
    <text evidence="2">The sequence shown here is derived from an EMBL/GenBank/DDBJ whole genome shotgun (WGS) entry which is preliminary data.</text>
</comment>
<evidence type="ECO:0000313" key="2">
    <source>
        <dbReference type="EMBL" id="EAV41571.1"/>
    </source>
</evidence>
<dbReference type="Pfam" id="PF04909">
    <property type="entry name" value="Amidohydro_2"/>
    <property type="match status" value="1"/>
</dbReference>
<accession>A0P0G3</accession>
<dbReference type="EMBL" id="AAUW01000020">
    <property type="protein sequence ID" value="EAV41571.1"/>
    <property type="molecule type" value="Genomic_DNA"/>
</dbReference>
<evidence type="ECO:0000259" key="1">
    <source>
        <dbReference type="Pfam" id="PF04909"/>
    </source>
</evidence>